<feature type="transmembrane region" description="Helical" evidence="1">
    <location>
        <begin position="12"/>
        <end position="32"/>
    </location>
</feature>
<accession>A0A5N5SLZ7</accession>
<feature type="transmembrane region" description="Helical" evidence="1">
    <location>
        <begin position="158"/>
        <end position="175"/>
    </location>
</feature>
<dbReference type="AlphaFoldDB" id="A0A5N5SLZ7"/>
<organism evidence="2 3">
    <name type="scientific">Armadillidium nasatum</name>
    <dbReference type="NCBI Taxonomy" id="96803"/>
    <lineage>
        <taxon>Eukaryota</taxon>
        <taxon>Metazoa</taxon>
        <taxon>Ecdysozoa</taxon>
        <taxon>Arthropoda</taxon>
        <taxon>Crustacea</taxon>
        <taxon>Multicrustacea</taxon>
        <taxon>Malacostraca</taxon>
        <taxon>Eumalacostraca</taxon>
        <taxon>Peracarida</taxon>
        <taxon>Isopoda</taxon>
        <taxon>Oniscidea</taxon>
        <taxon>Crinocheta</taxon>
        <taxon>Armadillidiidae</taxon>
        <taxon>Armadillidium</taxon>
    </lineage>
</organism>
<gene>
    <name evidence="2" type="ORF">Anas_03371</name>
</gene>
<evidence type="ECO:0000313" key="2">
    <source>
        <dbReference type="EMBL" id="KAB7495091.1"/>
    </source>
</evidence>
<feature type="transmembrane region" description="Helical" evidence="1">
    <location>
        <begin position="129"/>
        <end position="146"/>
    </location>
</feature>
<evidence type="ECO:0000256" key="1">
    <source>
        <dbReference type="SAM" id="Phobius"/>
    </source>
</evidence>
<proteinExistence type="predicted"/>
<keyword evidence="1" id="KW-1133">Transmembrane helix</keyword>
<name>A0A5N5SLZ7_9CRUS</name>
<protein>
    <submittedName>
        <fullName evidence="2">Uncharacterized protein</fullName>
    </submittedName>
</protein>
<dbReference type="Proteomes" id="UP000326759">
    <property type="component" value="Unassembled WGS sequence"/>
</dbReference>
<comment type="caution">
    <text evidence="2">The sequence shown here is derived from an EMBL/GenBank/DDBJ whole genome shotgun (WGS) entry which is preliminary data.</text>
</comment>
<evidence type="ECO:0000313" key="3">
    <source>
        <dbReference type="Proteomes" id="UP000326759"/>
    </source>
</evidence>
<dbReference type="EMBL" id="SEYY01023100">
    <property type="protein sequence ID" value="KAB7495091.1"/>
    <property type="molecule type" value="Genomic_DNA"/>
</dbReference>
<keyword evidence="1" id="KW-0472">Membrane</keyword>
<reference evidence="2 3" key="1">
    <citation type="journal article" date="2019" name="PLoS Biol.">
        <title>Sex chromosomes control vertical transmission of feminizing Wolbachia symbionts in an isopod.</title>
        <authorList>
            <person name="Becking T."/>
            <person name="Chebbi M.A."/>
            <person name="Giraud I."/>
            <person name="Moumen B."/>
            <person name="Laverre T."/>
            <person name="Caubet Y."/>
            <person name="Peccoud J."/>
            <person name="Gilbert C."/>
            <person name="Cordaux R."/>
        </authorList>
    </citation>
    <scope>NUCLEOTIDE SEQUENCE [LARGE SCALE GENOMIC DNA]</scope>
    <source>
        <strain evidence="2">ANa2</strain>
        <tissue evidence="2">Whole body excluding digestive tract and cuticle</tissue>
    </source>
</reference>
<sequence length="177" mass="20343">MPSLYKFIFPDLVGSIFIILDLVADIAALVHLKNHNEDVLFYIGLGILIFTFIFINILAAIGVFYYFLIVIRNKKYGNEISTESLRKMFKREGAATAVKEVQSVLESGFMIYIKSFYIFLDATLYTQNWPLLFGLSVNVLSFFFGLRKDYVTVRKWKSVGFLIAVVNMSEIYLITMP</sequence>
<feature type="transmembrane region" description="Helical" evidence="1">
    <location>
        <begin position="39"/>
        <end position="68"/>
    </location>
</feature>
<keyword evidence="3" id="KW-1185">Reference proteome</keyword>
<keyword evidence="1" id="KW-0812">Transmembrane</keyword>